<feature type="DNA-binding region" description="HMG box" evidence="3">
    <location>
        <begin position="54"/>
        <end position="122"/>
    </location>
</feature>
<dbReference type="Proteomes" id="UP000789342">
    <property type="component" value="Unassembled WGS sequence"/>
</dbReference>
<evidence type="ECO:0000259" key="5">
    <source>
        <dbReference type="PROSITE" id="PS50118"/>
    </source>
</evidence>
<dbReference type="EMBL" id="CAJVPV010005595">
    <property type="protein sequence ID" value="CAG8593324.1"/>
    <property type="molecule type" value="Genomic_DNA"/>
</dbReference>
<feature type="domain" description="HMG box" evidence="5">
    <location>
        <begin position="54"/>
        <end position="122"/>
    </location>
</feature>
<proteinExistence type="predicted"/>
<evidence type="ECO:0000256" key="2">
    <source>
        <dbReference type="ARBA" id="ARBA00023163"/>
    </source>
</evidence>
<keyword evidence="2" id="KW-0804">Transcription</keyword>
<evidence type="ECO:0000256" key="3">
    <source>
        <dbReference type="PROSITE-ProRule" id="PRU00267"/>
    </source>
</evidence>
<dbReference type="InterPro" id="IPR009071">
    <property type="entry name" value="HMG_box_dom"/>
</dbReference>
<comment type="caution">
    <text evidence="6">The sequence shown here is derived from an EMBL/GenBank/DDBJ whole genome shotgun (WGS) entry which is preliminary data.</text>
</comment>
<dbReference type="OrthoDB" id="6247875at2759"/>
<dbReference type="CDD" id="cd01389">
    <property type="entry name" value="HMG-box_ROX1-like"/>
    <property type="match status" value="1"/>
</dbReference>
<dbReference type="GO" id="GO:0030154">
    <property type="term" value="P:cell differentiation"/>
    <property type="evidence" value="ECO:0007669"/>
    <property type="project" value="TreeGrafter"/>
</dbReference>
<evidence type="ECO:0000256" key="4">
    <source>
        <dbReference type="SAM" id="MobiDB-lite"/>
    </source>
</evidence>
<evidence type="ECO:0000256" key="1">
    <source>
        <dbReference type="ARBA" id="ARBA00023125"/>
    </source>
</evidence>
<keyword evidence="1 3" id="KW-0238">DNA-binding</keyword>
<dbReference type="PROSITE" id="PS50118">
    <property type="entry name" value="HMG_BOX_2"/>
    <property type="match status" value="1"/>
</dbReference>
<dbReference type="PANTHER" id="PTHR10270">
    <property type="entry name" value="SOX TRANSCRIPTION FACTOR"/>
    <property type="match status" value="1"/>
</dbReference>
<reference evidence="6" key="1">
    <citation type="submission" date="2021-06" db="EMBL/GenBank/DDBJ databases">
        <authorList>
            <person name="Kallberg Y."/>
            <person name="Tangrot J."/>
            <person name="Rosling A."/>
        </authorList>
    </citation>
    <scope>NUCLEOTIDE SEQUENCE</scope>
    <source>
        <strain evidence="6">CL551</strain>
    </source>
</reference>
<feature type="compositionally biased region" description="Polar residues" evidence="4">
    <location>
        <begin position="145"/>
        <end position="163"/>
    </location>
</feature>
<dbReference type="InterPro" id="IPR036910">
    <property type="entry name" value="HMG_box_dom_sf"/>
</dbReference>
<keyword evidence="3" id="KW-0539">Nucleus</keyword>
<dbReference type="SUPFAM" id="SSF47095">
    <property type="entry name" value="HMG-box"/>
    <property type="match status" value="1"/>
</dbReference>
<dbReference type="PANTHER" id="PTHR10270:SF161">
    <property type="entry name" value="SEX-DETERMINING REGION Y PROTEIN"/>
    <property type="match status" value="1"/>
</dbReference>
<organism evidence="6 7">
    <name type="scientific">Acaulospora morrowiae</name>
    <dbReference type="NCBI Taxonomy" id="94023"/>
    <lineage>
        <taxon>Eukaryota</taxon>
        <taxon>Fungi</taxon>
        <taxon>Fungi incertae sedis</taxon>
        <taxon>Mucoromycota</taxon>
        <taxon>Glomeromycotina</taxon>
        <taxon>Glomeromycetes</taxon>
        <taxon>Diversisporales</taxon>
        <taxon>Acaulosporaceae</taxon>
        <taxon>Acaulospora</taxon>
    </lineage>
</organism>
<feature type="compositionally biased region" description="Basic residues" evidence="4">
    <location>
        <begin position="132"/>
        <end position="142"/>
    </location>
</feature>
<evidence type="ECO:0000313" key="6">
    <source>
        <dbReference type="EMBL" id="CAG8593324.1"/>
    </source>
</evidence>
<feature type="region of interest" description="Disordered" evidence="4">
    <location>
        <begin position="115"/>
        <end position="163"/>
    </location>
</feature>
<dbReference type="GO" id="GO:0005634">
    <property type="term" value="C:nucleus"/>
    <property type="evidence" value="ECO:0007669"/>
    <property type="project" value="UniProtKB-UniRule"/>
</dbReference>
<sequence length="308" mass="35177">MTRHQLIFHDDVLGSKLEHELLRNPPYELTLTIEELTKPSDKKRCKKDSLELKVPRPPNGYILYRKDFGAKIKLTQPNLKVQDISKMSSEHWKKEDTMVKLFFKILAEIQGENHNKQYPGYKYNPRSDRSNGKRCRSKSKRKVNQDASLQNSNTTVNLPSLAQPSEITSPLSNLMYQCVTEVDSTVNAQYKPFFSDSFPSTSRTPIDSASNGSLPFIFDPSIYGFYPNLIIDDTGVVQAQSTFNPVEVSNTRNETFYNPIDVCPPDSNVNMNPTYLESLQYAFSTPDTFETDMSCNFDLHGSDWPMNN</sequence>
<name>A0A9N9C8Y1_9GLOM</name>
<protein>
    <submittedName>
        <fullName evidence="6">1177_t:CDS:1</fullName>
    </submittedName>
</protein>
<accession>A0A9N9C8Y1</accession>
<dbReference type="AlphaFoldDB" id="A0A9N9C8Y1"/>
<gene>
    <name evidence="6" type="ORF">AMORRO_LOCUS7446</name>
</gene>
<dbReference type="SMART" id="SM00398">
    <property type="entry name" value="HMG"/>
    <property type="match status" value="1"/>
</dbReference>
<dbReference type="InterPro" id="IPR050140">
    <property type="entry name" value="SRY-related_HMG-box_TF-like"/>
</dbReference>
<dbReference type="GO" id="GO:0001228">
    <property type="term" value="F:DNA-binding transcription activator activity, RNA polymerase II-specific"/>
    <property type="evidence" value="ECO:0007669"/>
    <property type="project" value="TreeGrafter"/>
</dbReference>
<evidence type="ECO:0000313" key="7">
    <source>
        <dbReference type="Proteomes" id="UP000789342"/>
    </source>
</evidence>
<dbReference type="GO" id="GO:0000978">
    <property type="term" value="F:RNA polymerase II cis-regulatory region sequence-specific DNA binding"/>
    <property type="evidence" value="ECO:0007669"/>
    <property type="project" value="TreeGrafter"/>
</dbReference>
<dbReference type="Pfam" id="PF00505">
    <property type="entry name" value="HMG_box"/>
    <property type="match status" value="1"/>
</dbReference>
<dbReference type="Gene3D" id="1.10.30.10">
    <property type="entry name" value="High mobility group box domain"/>
    <property type="match status" value="1"/>
</dbReference>
<keyword evidence="7" id="KW-1185">Reference proteome</keyword>